<name>A0ABS6YFJ2_9BACT</name>
<dbReference type="EMBL" id="JAHXCT010000004">
    <property type="protein sequence ID" value="MBW4769474.1"/>
    <property type="molecule type" value="Genomic_DNA"/>
</dbReference>
<dbReference type="Pfam" id="PF04205">
    <property type="entry name" value="FMN_bind"/>
    <property type="match status" value="1"/>
</dbReference>
<evidence type="ECO:0000313" key="3">
    <source>
        <dbReference type="EMBL" id="MBW4769474.1"/>
    </source>
</evidence>
<dbReference type="Proteomes" id="UP000788426">
    <property type="component" value="Unassembled WGS sequence"/>
</dbReference>
<evidence type="ECO:0000313" key="4">
    <source>
        <dbReference type="Proteomes" id="UP000788426"/>
    </source>
</evidence>
<reference evidence="3 4" key="1">
    <citation type="submission" date="2021-07" db="EMBL/GenBank/DDBJ databases">
        <title>Genomic diversity and antimicrobial resistance of Prevotella spp. isolated from chronic lung disease airways.</title>
        <authorList>
            <person name="Webb K.A."/>
            <person name="Olagoke O.S."/>
            <person name="Baird T."/>
            <person name="Neill J."/>
            <person name="Pham A."/>
            <person name="Wells T.J."/>
            <person name="Ramsay K.A."/>
            <person name="Bell S.C."/>
            <person name="Sarovich D.S."/>
            <person name="Price E.P."/>
        </authorList>
    </citation>
    <scope>NUCLEOTIDE SEQUENCE [LARGE SCALE GENOMIC DNA]</scope>
    <source>
        <strain evidence="3 4">SCHI0011.S.12</strain>
    </source>
</reference>
<dbReference type="SMART" id="SM00900">
    <property type="entry name" value="FMN_bind"/>
    <property type="match status" value="1"/>
</dbReference>
<organism evidence="3 4">
    <name type="scientific">Hoylesella nanceiensis</name>
    <dbReference type="NCBI Taxonomy" id="425941"/>
    <lineage>
        <taxon>Bacteria</taxon>
        <taxon>Pseudomonadati</taxon>
        <taxon>Bacteroidota</taxon>
        <taxon>Bacteroidia</taxon>
        <taxon>Bacteroidales</taxon>
        <taxon>Prevotellaceae</taxon>
        <taxon>Hoylesella</taxon>
    </lineage>
</organism>
<proteinExistence type="predicted"/>
<protein>
    <submittedName>
        <fullName evidence="3">FMN-binding protein</fullName>
    </submittedName>
</protein>
<keyword evidence="1" id="KW-0732">Signal</keyword>
<keyword evidence="4" id="KW-1185">Reference proteome</keyword>
<dbReference type="InterPro" id="IPR007329">
    <property type="entry name" value="FMN-bd"/>
</dbReference>
<feature type="domain" description="FMN-binding" evidence="2">
    <location>
        <begin position="51"/>
        <end position="129"/>
    </location>
</feature>
<sequence>MKRKYSSLILGASFALFSLTLMSASTEDQVITKEDGVTIVNTTSLTKDVKGFKGVTPVKIFIKKNKVIKVEALPNRETPKFFARLKDLLTSWDGKTVSKASKTEPDAVSGATYSSNAVIKNVQAGLKYYQDNK</sequence>
<evidence type="ECO:0000256" key="1">
    <source>
        <dbReference type="SAM" id="SignalP"/>
    </source>
</evidence>
<feature type="chain" id="PRO_5047448786" evidence="1">
    <location>
        <begin position="24"/>
        <end position="133"/>
    </location>
</feature>
<dbReference type="RefSeq" id="WP_219481370.1">
    <property type="nucleotide sequence ID" value="NZ_JAHXCT010000004.1"/>
</dbReference>
<accession>A0ABS6YFJ2</accession>
<comment type="caution">
    <text evidence="3">The sequence shown here is derived from an EMBL/GenBank/DDBJ whole genome shotgun (WGS) entry which is preliminary data.</text>
</comment>
<gene>
    <name evidence="3" type="ORF">KZO38_06820</name>
</gene>
<feature type="signal peptide" evidence="1">
    <location>
        <begin position="1"/>
        <end position="23"/>
    </location>
</feature>
<evidence type="ECO:0000259" key="2">
    <source>
        <dbReference type="SMART" id="SM00900"/>
    </source>
</evidence>